<keyword evidence="4" id="KW-0539">Nucleus</keyword>
<dbReference type="Gramene" id="PRQ52151">
    <property type="protein sequence ID" value="PRQ52151"/>
    <property type="gene ID" value="RchiOBHm_Chr2g0152361"/>
</dbReference>
<dbReference type="InterPro" id="IPR021827">
    <property type="entry name" value="Nup186/Nup192/Nup205"/>
</dbReference>
<keyword evidence="3" id="KW-0813">Transport</keyword>
<feature type="transmembrane region" description="Helical" evidence="5">
    <location>
        <begin position="1344"/>
        <end position="1368"/>
    </location>
</feature>
<evidence type="ECO:0000313" key="6">
    <source>
        <dbReference type="EMBL" id="PRQ52151.1"/>
    </source>
</evidence>
<feature type="transmembrane region" description="Helical" evidence="5">
    <location>
        <begin position="1249"/>
        <end position="1269"/>
    </location>
</feature>
<keyword evidence="5" id="KW-1133">Transmembrane helix</keyword>
<organism evidence="6 7">
    <name type="scientific">Rosa chinensis</name>
    <name type="common">China rose</name>
    <dbReference type="NCBI Taxonomy" id="74649"/>
    <lineage>
        <taxon>Eukaryota</taxon>
        <taxon>Viridiplantae</taxon>
        <taxon>Streptophyta</taxon>
        <taxon>Embryophyta</taxon>
        <taxon>Tracheophyta</taxon>
        <taxon>Spermatophyta</taxon>
        <taxon>Magnoliopsida</taxon>
        <taxon>eudicotyledons</taxon>
        <taxon>Gunneridae</taxon>
        <taxon>Pentapetalae</taxon>
        <taxon>rosids</taxon>
        <taxon>fabids</taxon>
        <taxon>Rosales</taxon>
        <taxon>Rosaceae</taxon>
        <taxon>Rosoideae</taxon>
        <taxon>Rosoideae incertae sedis</taxon>
        <taxon>Rosa</taxon>
    </lineage>
</organism>
<feature type="transmembrane region" description="Helical" evidence="5">
    <location>
        <begin position="203"/>
        <end position="222"/>
    </location>
</feature>
<evidence type="ECO:0000256" key="4">
    <source>
        <dbReference type="ARBA" id="ARBA00023242"/>
    </source>
</evidence>
<comment type="caution">
    <text evidence="6">The sequence shown here is derived from an EMBL/GenBank/DDBJ whole genome shotgun (WGS) entry which is preliminary data.</text>
</comment>
<dbReference type="STRING" id="74649.A0A2P6S0E8"/>
<proteinExistence type="inferred from homology"/>
<evidence type="ECO:0000256" key="2">
    <source>
        <dbReference type="ARBA" id="ARBA00005892"/>
    </source>
</evidence>
<name>A0A2P6S0E8_ROSCH</name>
<accession>A0A2P6S0E8</accession>
<keyword evidence="7" id="KW-1185">Reference proteome</keyword>
<evidence type="ECO:0000256" key="5">
    <source>
        <dbReference type="SAM" id="Phobius"/>
    </source>
</evidence>
<dbReference type="EMBL" id="PDCK01000040">
    <property type="protein sequence ID" value="PRQ52151.1"/>
    <property type="molecule type" value="Genomic_DNA"/>
</dbReference>
<reference evidence="6 7" key="1">
    <citation type="journal article" date="2018" name="Nat. Genet.">
        <title>The Rosa genome provides new insights in the design of modern roses.</title>
        <authorList>
            <person name="Bendahmane M."/>
        </authorList>
    </citation>
    <scope>NUCLEOTIDE SEQUENCE [LARGE SCALE GENOMIC DNA]</scope>
    <source>
        <strain evidence="7">cv. Old Blush</strain>
    </source>
</reference>
<comment type="subcellular location">
    <subcellularLocation>
        <location evidence="1">Nucleus</location>
    </subcellularLocation>
</comment>
<evidence type="ECO:0000313" key="7">
    <source>
        <dbReference type="Proteomes" id="UP000238479"/>
    </source>
</evidence>
<sequence length="1369" mass="155576">MSSNRLRKVISATLLCGGGSSPTPSERRELNEALNESITSFQSLLAFTGPSDSSRAELDEIEMPDSLNNDEDIEMVLDMSDELHLNVTHCVRLIQSAHLEWASIGGAPQDILKHAIRLWFKERREILEDLYTLLRELNREEPADLVGPHSEPCVLDSSGVLVRREDVLSLEKLILGHCLCLSTLVVGSNCLSYLGHRTTRHQVAVSLLFSIVIAFVSGSPNASIVTLEDSFKNEFHEIVMATGCDPNVEGFIGCIRLAWAAHMIVTQDLDHLDSCLELVFQKNVFQFISDGILGTAAYQNHDDEDMSYIYNIYFGKLITCLVSHPLSLQRVRQSKDMAITSQGRETGPLPFLSLLGLVGKIYEKNQELLSGNYVLWTFVNMVGEGSLNFQTRVAFLNMLSSLASSQESTSKVFELLRWRDEFETFFAHLTSYHARFLQLAEEEGKELASYLNILQKVVEHGNLLELNSFAYVEPLFKLLLSGAPPYVKGALLGAIKAFVHVSPVLKDEIWEKLEEYGKSGYMLRVYDMQFELNEVEAMIQNYPSTISFLDLLNTLLLEERDLDCLKQSCVAIFFWFIYNDVFRLFPQRAYTDPFQKWQLVVACLQHFHTILRLYDISEEGINSDLVNSQRSTVIPIVEFLEKNIIGFLLFYMLLQDFTSGNTVFQNIMCILLPGVNELMSERTNQLYGKLLEKAVQLSMEIIVLVLEKDLLAVYQWRLLEVMLSLDFNQILALLEYVGYYFEPQIQLCSIKIMSILSSRVDGFVELLLRSNAAISLIGKYAACLELRSEVCKSLDDASEPAILIMKLLEDNISQPAPNITHFLLHFDLESPTGQFVLQPKFPHSCLKVILEILDKLSKPKVNMSLHESGFKLLYKLCSDAKTHDSMMKLLRGKEYLFFAKHLDTIGVCPLPEEHSLCISSLHQRTWLLKLLAVELYVGDVNGSTDLEACDSILEHLFGHANVENTKSKVLELLEIVQSGLRDTSMDVNANLDMFKAWSDIIEISALRRISSLGQRTEVLYQIIVVTLTTYPACNDKMREGLCRVALTCMIKLRDERFLFPDDDLLKHILKIFEHRSSESLIVRQYGLLLSFFQYCQNALDPDIEIDPPDPDRLMNQERADALAEFALTNFSILRKEAQPILDLVISDASQGSEKMKTMSLYVLDALLIVDDEKYFLQKLQTTGFLRNCIESLSDQEGGYSRELMQQARTLEAKLAVLLRISHTYGTIGAQVLFSMDILQHCASCRAMSIFGMTTFTPMLRLVFSLLVLIDRYDILEVKNNIAWEVANFVKCHNSIFDDLLWEEGDEEPRELARSIVSKVWRFDSAFPCQEAVAASPSSPQKYSIFFICCIVVMIFYFLLDLLHCIFYSV</sequence>
<dbReference type="PANTHER" id="PTHR31344:SF0">
    <property type="entry name" value="NUCLEAR PORE COMPLEX PROTEIN NUP205"/>
    <property type="match status" value="1"/>
</dbReference>
<evidence type="ECO:0000256" key="3">
    <source>
        <dbReference type="ARBA" id="ARBA00022448"/>
    </source>
</evidence>
<comment type="similarity">
    <text evidence="2">Belongs to the NUP186/NUP192/NUP205 family.</text>
</comment>
<dbReference type="Proteomes" id="UP000238479">
    <property type="component" value="Chromosome 2"/>
</dbReference>
<dbReference type="GO" id="GO:0005643">
    <property type="term" value="C:nuclear pore"/>
    <property type="evidence" value="ECO:0007669"/>
    <property type="project" value="InterPro"/>
</dbReference>
<evidence type="ECO:0000256" key="1">
    <source>
        <dbReference type="ARBA" id="ARBA00004123"/>
    </source>
</evidence>
<keyword evidence="5" id="KW-0812">Transmembrane</keyword>
<gene>
    <name evidence="6" type="ORF">RchiOBHm_Chr2g0152361</name>
</gene>
<keyword evidence="5" id="KW-0472">Membrane</keyword>
<protein>
    <submittedName>
        <fullName evidence="6">Putative nucleoporin Nup186/Nup192/Nup205</fullName>
    </submittedName>
</protein>
<dbReference type="PANTHER" id="PTHR31344">
    <property type="entry name" value="NUCLEAR PORE COMPLEX PROTEIN NUP205"/>
    <property type="match status" value="1"/>
</dbReference>
<dbReference type="Pfam" id="PF11894">
    <property type="entry name" value="Nup192"/>
    <property type="match status" value="2"/>
</dbReference>